<proteinExistence type="predicted"/>
<gene>
    <name evidence="1" type="ORF">NCTC12120_03542</name>
</gene>
<protein>
    <submittedName>
        <fullName evidence="1">Uncharacterized protein</fullName>
    </submittedName>
</protein>
<dbReference type="PANTHER" id="PTHR43436:SF2">
    <property type="entry name" value="ARAC_XYLS FAMILY TRANSCRIPTIONAL REGULATOR"/>
    <property type="match status" value="1"/>
</dbReference>
<accession>A0A2X2VCA6</accession>
<name>A0A2X2VCA6_9ENTR</name>
<dbReference type="EMBL" id="UAVU01000003">
    <property type="protein sequence ID" value="SQA99620.1"/>
    <property type="molecule type" value="Genomic_DNA"/>
</dbReference>
<dbReference type="PANTHER" id="PTHR43436">
    <property type="entry name" value="ARAC-FAMILY TRANSCRIPTIONAL REGULATOR"/>
    <property type="match status" value="1"/>
</dbReference>
<dbReference type="Proteomes" id="UP000251197">
    <property type="component" value="Unassembled WGS sequence"/>
</dbReference>
<sequence>MMREIYYRVLTGAQGHTLRSALTMQGQFGKVAKALRKLHAEFDAHLDVNALAKEAGMSVPTFHSHSKR</sequence>
<dbReference type="GO" id="GO:0006355">
    <property type="term" value="P:regulation of DNA-templated transcription"/>
    <property type="evidence" value="ECO:0007669"/>
    <property type="project" value="TreeGrafter"/>
</dbReference>
<reference evidence="1 2" key="1">
    <citation type="submission" date="2018-06" db="EMBL/GenBank/DDBJ databases">
        <authorList>
            <consortium name="Pathogen Informatics"/>
            <person name="Doyle S."/>
        </authorList>
    </citation>
    <scope>NUCLEOTIDE SEQUENCE [LARGE SCALE GENOMIC DNA]</scope>
    <source>
        <strain evidence="1 2">NCTC12120</strain>
    </source>
</reference>
<evidence type="ECO:0000313" key="1">
    <source>
        <dbReference type="EMBL" id="SQA99620.1"/>
    </source>
</evidence>
<dbReference type="AlphaFoldDB" id="A0A2X2VCA6"/>
<evidence type="ECO:0000313" key="2">
    <source>
        <dbReference type="Proteomes" id="UP000251197"/>
    </source>
</evidence>
<organism evidence="1 2">
    <name type="scientific">Cedecea neteri</name>
    <dbReference type="NCBI Taxonomy" id="158822"/>
    <lineage>
        <taxon>Bacteria</taxon>
        <taxon>Pseudomonadati</taxon>
        <taxon>Pseudomonadota</taxon>
        <taxon>Gammaproteobacteria</taxon>
        <taxon>Enterobacterales</taxon>
        <taxon>Enterobacteriaceae</taxon>
        <taxon>Cedecea</taxon>
    </lineage>
</organism>